<dbReference type="Pfam" id="PF01923">
    <property type="entry name" value="Cob_adeno_trans"/>
    <property type="match status" value="1"/>
</dbReference>
<dbReference type="PANTHER" id="PTHR12213:SF0">
    <property type="entry name" value="CORRINOID ADENOSYLTRANSFERASE MMAB"/>
    <property type="match status" value="1"/>
</dbReference>
<evidence type="ECO:0000256" key="1">
    <source>
        <dbReference type="ARBA" id="ARBA00022679"/>
    </source>
</evidence>
<dbReference type="PANTHER" id="PTHR12213">
    <property type="entry name" value="CORRINOID ADENOSYLTRANSFERASE"/>
    <property type="match status" value="1"/>
</dbReference>
<accession>A0A6C0LKL1</accession>
<keyword evidence="1" id="KW-0808">Transferase</keyword>
<feature type="domain" description="Cobalamin adenosyltransferase-like" evidence="4">
    <location>
        <begin position="4"/>
        <end position="155"/>
    </location>
</feature>
<dbReference type="InterPro" id="IPR016030">
    <property type="entry name" value="CblAdoTrfase-like"/>
</dbReference>
<organism evidence="5">
    <name type="scientific">viral metagenome</name>
    <dbReference type="NCBI Taxonomy" id="1070528"/>
    <lineage>
        <taxon>unclassified sequences</taxon>
        <taxon>metagenomes</taxon>
        <taxon>organismal metagenomes</taxon>
    </lineage>
</organism>
<sequence length="176" mass="20287">MSKIYTKKGDTGFTSTLTQSGIKKDNDLFDILGSIDSLNVAIGALDTDYTYHKDLQRILIYISGVLQQPNIDSYELDTDAVLSEMEEKIDDITETLPKLTKFLLIGNEDFEIKSHNCRLITREVERKLVAKDNIHLDILKFFNRLSDYFFTLARVYSSEQSEYKGIPKRYKKNVVN</sequence>
<evidence type="ECO:0000256" key="3">
    <source>
        <dbReference type="ARBA" id="ARBA00022840"/>
    </source>
</evidence>
<dbReference type="EMBL" id="MN740509">
    <property type="protein sequence ID" value="QHU30525.1"/>
    <property type="molecule type" value="Genomic_DNA"/>
</dbReference>
<protein>
    <recommendedName>
        <fullName evidence="4">Cobalamin adenosyltransferase-like domain-containing protein</fullName>
    </recommendedName>
</protein>
<evidence type="ECO:0000256" key="2">
    <source>
        <dbReference type="ARBA" id="ARBA00022741"/>
    </source>
</evidence>
<dbReference type="GO" id="GO:0008817">
    <property type="term" value="F:corrinoid adenosyltransferase activity"/>
    <property type="evidence" value="ECO:0007669"/>
    <property type="project" value="TreeGrafter"/>
</dbReference>
<evidence type="ECO:0000313" key="5">
    <source>
        <dbReference type="EMBL" id="QHU30525.1"/>
    </source>
</evidence>
<dbReference type="AlphaFoldDB" id="A0A6C0LKL1"/>
<dbReference type="InterPro" id="IPR029499">
    <property type="entry name" value="PduO-typ"/>
</dbReference>
<evidence type="ECO:0000259" key="4">
    <source>
        <dbReference type="Pfam" id="PF01923"/>
    </source>
</evidence>
<keyword evidence="2" id="KW-0547">Nucleotide-binding</keyword>
<dbReference type="Gene3D" id="1.20.1200.10">
    <property type="entry name" value="Cobalamin adenosyltransferase-like"/>
    <property type="match status" value="1"/>
</dbReference>
<dbReference type="GO" id="GO:0005524">
    <property type="term" value="F:ATP binding"/>
    <property type="evidence" value="ECO:0007669"/>
    <property type="project" value="UniProtKB-KW"/>
</dbReference>
<dbReference type="SUPFAM" id="SSF89028">
    <property type="entry name" value="Cobalamin adenosyltransferase-like"/>
    <property type="match status" value="1"/>
</dbReference>
<name>A0A6C0LKL1_9ZZZZ</name>
<keyword evidence="3" id="KW-0067">ATP-binding</keyword>
<dbReference type="InterPro" id="IPR036451">
    <property type="entry name" value="CblAdoTrfase-like_sf"/>
</dbReference>
<reference evidence="5" key="1">
    <citation type="journal article" date="2020" name="Nature">
        <title>Giant virus diversity and host interactions through global metagenomics.</title>
        <authorList>
            <person name="Schulz F."/>
            <person name="Roux S."/>
            <person name="Paez-Espino D."/>
            <person name="Jungbluth S."/>
            <person name="Walsh D.A."/>
            <person name="Denef V.J."/>
            <person name="McMahon K.D."/>
            <person name="Konstantinidis K.T."/>
            <person name="Eloe-Fadrosh E.A."/>
            <person name="Kyrpides N.C."/>
            <person name="Woyke T."/>
        </authorList>
    </citation>
    <scope>NUCLEOTIDE SEQUENCE</scope>
    <source>
        <strain evidence="5">GVMAG-M-3300027833-19</strain>
    </source>
</reference>
<proteinExistence type="predicted"/>